<protein>
    <recommendedName>
        <fullName evidence="5">Protein kinase domain-containing protein</fullName>
    </recommendedName>
</protein>
<evidence type="ECO:0000313" key="6">
    <source>
        <dbReference type="EMBL" id="KAG7098517.1"/>
    </source>
</evidence>
<dbReference type="GO" id="GO:0005829">
    <property type="term" value="C:cytosol"/>
    <property type="evidence" value="ECO:0007669"/>
    <property type="project" value="TreeGrafter"/>
</dbReference>
<feature type="compositionally biased region" description="Low complexity" evidence="4">
    <location>
        <begin position="1"/>
        <end position="18"/>
    </location>
</feature>
<evidence type="ECO:0000256" key="2">
    <source>
        <dbReference type="ARBA" id="ARBA00022840"/>
    </source>
</evidence>
<feature type="compositionally biased region" description="Low complexity" evidence="4">
    <location>
        <begin position="165"/>
        <end position="179"/>
    </location>
</feature>
<feature type="region of interest" description="Disordered" evidence="4">
    <location>
        <begin position="96"/>
        <end position="179"/>
    </location>
</feature>
<dbReference type="AlphaFoldDB" id="A0A9P8AED2"/>
<dbReference type="Proteomes" id="UP001049176">
    <property type="component" value="Chromosome 1"/>
</dbReference>
<name>A0A9P8AED2_9AGAR</name>
<keyword evidence="7" id="KW-1185">Reference proteome</keyword>
<gene>
    <name evidence="6" type="ORF">E1B28_000461</name>
</gene>
<feature type="region of interest" description="Disordered" evidence="4">
    <location>
        <begin position="1"/>
        <end position="83"/>
    </location>
</feature>
<dbReference type="GeneID" id="66069537"/>
<dbReference type="PROSITE" id="PS00108">
    <property type="entry name" value="PROTEIN_KINASE_ST"/>
    <property type="match status" value="1"/>
</dbReference>
<dbReference type="KEGG" id="more:E1B28_000461"/>
<keyword evidence="2 3" id="KW-0067">ATP-binding</keyword>
<dbReference type="GO" id="GO:0004674">
    <property type="term" value="F:protein serine/threonine kinase activity"/>
    <property type="evidence" value="ECO:0007669"/>
    <property type="project" value="TreeGrafter"/>
</dbReference>
<sequence>MSSSALPVDPSSSSSTSPHLHPIIIPDFAYSPSSPSETGYHSPAESDSLRTPSFHEQPHLLIRLPTNSDSPLAKHDISADHYSQKEDSLLPSLLLNSRSMSHDSPPLSPANYDDSPIHEPSPKSMSDNDNDSSYLQRDLPHSYSATSSPSPSHSTPVKSVHKSQNTYPPYSGTSSSRSGASLLNLDSHLHSPHFPRGHQLNTHFVRIYQLEDELGSGGYGFVMTAKHRSTHHEVAVKFIIKEKVPQHAWMEHEMYGRLPTEVMLLSVINHENIVKCLDLFEDSLYFYLVQELHGSPWQSHQVPPQPSVLQSSPSIPALLPSLTPSVSVDSLSSSCPSTPDTSLLSLSDDEVVGVGKGSKSMTLPPPRPKFNRRASHDLFECIEQSEHKRLTEDQARHVFMQIVDAVHYLDAQGVAHRDIKDENIVIDGNLKVKLIDFGSATFVDPSEPRPYYTLFYGTTAYASSEILLKKPYQAAPAEVWTLGVLLSYLLTGSSPFPTVKDAIAGRIGLTNWRKIVSSPAMSLLKHCLDPNPKTRATIEEIKVHPWLHGQS</sequence>
<dbReference type="InterPro" id="IPR017441">
    <property type="entry name" value="Protein_kinase_ATP_BS"/>
</dbReference>
<dbReference type="GO" id="GO:0035556">
    <property type="term" value="P:intracellular signal transduction"/>
    <property type="evidence" value="ECO:0007669"/>
    <property type="project" value="TreeGrafter"/>
</dbReference>
<dbReference type="EMBL" id="CM032181">
    <property type="protein sequence ID" value="KAG7098517.1"/>
    <property type="molecule type" value="Genomic_DNA"/>
</dbReference>
<dbReference type="PANTHER" id="PTHR24346">
    <property type="entry name" value="MAP/MICROTUBULE AFFINITY-REGULATING KINASE"/>
    <property type="match status" value="1"/>
</dbReference>
<dbReference type="GO" id="GO:0045719">
    <property type="term" value="P:negative regulation of glycogen biosynthetic process"/>
    <property type="evidence" value="ECO:0007669"/>
    <property type="project" value="TreeGrafter"/>
</dbReference>
<dbReference type="Gene3D" id="1.10.510.10">
    <property type="entry name" value="Transferase(Phosphotransferase) domain 1"/>
    <property type="match status" value="1"/>
</dbReference>
<comment type="caution">
    <text evidence="6">The sequence shown here is derived from an EMBL/GenBank/DDBJ whole genome shotgun (WGS) entry which is preliminary data.</text>
</comment>
<dbReference type="InterPro" id="IPR000719">
    <property type="entry name" value="Prot_kinase_dom"/>
</dbReference>
<dbReference type="PROSITE" id="PS00107">
    <property type="entry name" value="PROTEIN_KINASE_ATP"/>
    <property type="match status" value="1"/>
</dbReference>
<proteinExistence type="predicted"/>
<evidence type="ECO:0000256" key="1">
    <source>
        <dbReference type="ARBA" id="ARBA00022741"/>
    </source>
</evidence>
<feature type="compositionally biased region" description="Polar residues" evidence="4">
    <location>
        <begin position="123"/>
        <end position="135"/>
    </location>
</feature>
<feature type="compositionally biased region" description="Low complexity" evidence="4">
    <location>
        <begin position="141"/>
        <end position="156"/>
    </location>
</feature>
<organism evidence="6 7">
    <name type="scientific">Marasmius oreades</name>
    <name type="common">fairy-ring Marasmius</name>
    <dbReference type="NCBI Taxonomy" id="181124"/>
    <lineage>
        <taxon>Eukaryota</taxon>
        <taxon>Fungi</taxon>
        <taxon>Dikarya</taxon>
        <taxon>Basidiomycota</taxon>
        <taxon>Agaricomycotina</taxon>
        <taxon>Agaricomycetes</taxon>
        <taxon>Agaricomycetidae</taxon>
        <taxon>Agaricales</taxon>
        <taxon>Marasmiineae</taxon>
        <taxon>Marasmiaceae</taxon>
        <taxon>Marasmius</taxon>
    </lineage>
</organism>
<dbReference type="Gene3D" id="3.30.200.20">
    <property type="entry name" value="Phosphorylase Kinase, domain 1"/>
    <property type="match status" value="1"/>
</dbReference>
<feature type="binding site" evidence="3">
    <location>
        <position position="241"/>
    </location>
    <ligand>
        <name>ATP</name>
        <dbReference type="ChEBI" id="CHEBI:30616"/>
    </ligand>
</feature>
<dbReference type="GO" id="GO:0005524">
    <property type="term" value="F:ATP binding"/>
    <property type="evidence" value="ECO:0007669"/>
    <property type="project" value="UniProtKB-UniRule"/>
</dbReference>
<accession>A0A9P8AED2</accession>
<feature type="domain" description="Protein kinase" evidence="5">
    <location>
        <begin position="208"/>
        <end position="547"/>
    </location>
</feature>
<dbReference type="InterPro" id="IPR008271">
    <property type="entry name" value="Ser/Thr_kinase_AS"/>
</dbReference>
<dbReference type="SUPFAM" id="SSF56112">
    <property type="entry name" value="Protein kinase-like (PK-like)"/>
    <property type="match status" value="2"/>
</dbReference>
<dbReference type="RefSeq" id="XP_043014987.1">
    <property type="nucleotide sequence ID" value="XM_043146285.1"/>
</dbReference>
<dbReference type="InterPro" id="IPR011009">
    <property type="entry name" value="Kinase-like_dom_sf"/>
</dbReference>
<evidence type="ECO:0000313" key="7">
    <source>
        <dbReference type="Proteomes" id="UP001049176"/>
    </source>
</evidence>
<evidence type="ECO:0000256" key="3">
    <source>
        <dbReference type="PROSITE-ProRule" id="PRU10141"/>
    </source>
</evidence>
<evidence type="ECO:0000256" key="4">
    <source>
        <dbReference type="SAM" id="MobiDB-lite"/>
    </source>
</evidence>
<keyword evidence="1 3" id="KW-0547">Nucleotide-binding</keyword>
<feature type="compositionally biased region" description="Basic and acidic residues" evidence="4">
    <location>
        <begin position="72"/>
        <end position="83"/>
    </location>
</feature>
<dbReference type="PROSITE" id="PS50011">
    <property type="entry name" value="PROTEIN_KINASE_DOM"/>
    <property type="match status" value="1"/>
</dbReference>
<dbReference type="PANTHER" id="PTHR24346:SF72">
    <property type="entry name" value="CAMK PROTEIN KINASE"/>
    <property type="match status" value="1"/>
</dbReference>
<dbReference type="SMART" id="SM00220">
    <property type="entry name" value="S_TKc"/>
    <property type="match status" value="1"/>
</dbReference>
<dbReference type="OrthoDB" id="10252171at2759"/>
<reference evidence="6" key="1">
    <citation type="journal article" date="2021" name="Genome Biol. Evol.">
        <title>The assembled and annotated genome of the fairy-ring fungus Marasmius oreades.</title>
        <authorList>
            <person name="Hiltunen M."/>
            <person name="Ament-Velasquez S.L."/>
            <person name="Johannesson H."/>
        </authorList>
    </citation>
    <scope>NUCLEOTIDE SEQUENCE</scope>
    <source>
        <strain evidence="6">03SP1</strain>
    </source>
</reference>
<dbReference type="GO" id="GO:0005634">
    <property type="term" value="C:nucleus"/>
    <property type="evidence" value="ECO:0007669"/>
    <property type="project" value="TreeGrafter"/>
</dbReference>
<evidence type="ECO:0000259" key="5">
    <source>
        <dbReference type="PROSITE" id="PS50011"/>
    </source>
</evidence>
<dbReference type="Pfam" id="PF00069">
    <property type="entry name" value="Pkinase"/>
    <property type="match status" value="2"/>
</dbReference>
<dbReference type="FunFam" id="3.30.200.20:FF:000314">
    <property type="entry name" value="Serine/threonine protein kinase"/>
    <property type="match status" value="1"/>
</dbReference>